<dbReference type="HOGENOM" id="CLU_008615_0_1_1"/>
<name>R7YJK3_CONA1</name>
<evidence type="ECO:0000256" key="3">
    <source>
        <dbReference type="ARBA" id="ARBA00022729"/>
    </source>
</evidence>
<evidence type="ECO:0000256" key="4">
    <source>
        <dbReference type="ARBA" id="ARBA00022801"/>
    </source>
</evidence>
<sequence>MTIRAARFTPEVLLSAPRRSAGVPNANGSKVLYTVSTYSFAEHSGGSEVRVLDTATQESTVLTDAGGSEPNWIGDQVLMLVSGSNGTTDVLVGPTNDFANSNYTAGNIDASASSVKLAALEDGSYAIAFAALAKPDGSLYNAEKAPAPTSSGRLYRAMFVRHWDTWITPNRNAIFFAKLSRGSSNSTSGNSYAMSDPVNALKGTELESPVPPFGGTDHFDISTSGLIFVARDPDLNPATNTKMNVYYSRLTFSETTAPAPVNISVPGFDSAASSPVFSPNGMSAAFLKMRQNGYESDKNQIFIVPDVGRPDSIVPMLATADGIGQWDRSPSSIAWSHDGQTLYLLADDLGSVPLWSLSVNTGAGSRLPQLLAKQGSFNSIRPLSTGDVFVSGTSLVDNSAYYLVSPDATGIQRVVSSNSRNGTAFGLSRSQVSEVWWPGAANGTRIHAWVFKPSTFKENATYPLAYLIHGGPQSAWEDSWSTRWNPAVFAEQGYVVVAPNPTGSTGYGQAFTDAIQNQWGGLPYEDLVLGWEYISQNMNYIDTDRAVALGASYGGYMMNWIQGHDLGRVFKALVTHDGVFSMAGQMASEELYFPEREFGGPFWNNTENWLRWDPARFTHNWATPHLIIHSELDYRLTISEGLAAFHLLQDKGVESQFLTFPDENHWVLNRENSLLWHTVVLDWINAHVGLPKYSEQSSNGRALKREADMTSPQDEVVGGIRDLKL</sequence>
<dbReference type="Gene3D" id="3.40.50.1820">
    <property type="entry name" value="alpha/beta hydrolase"/>
    <property type="match status" value="1"/>
</dbReference>
<evidence type="ECO:0000259" key="7">
    <source>
        <dbReference type="Pfam" id="PF00326"/>
    </source>
</evidence>
<dbReference type="EMBL" id="JH767557">
    <property type="protein sequence ID" value="EON62058.1"/>
    <property type="molecule type" value="Genomic_DNA"/>
</dbReference>
<dbReference type="eggNOG" id="KOG2100">
    <property type="taxonomic scope" value="Eukaryota"/>
</dbReference>
<keyword evidence="9" id="KW-1185">Reference proteome</keyword>
<evidence type="ECO:0000256" key="1">
    <source>
        <dbReference type="ARBA" id="ARBA00010040"/>
    </source>
</evidence>
<dbReference type="OMA" id="YKHWDEW"/>
<dbReference type="InterPro" id="IPR011042">
    <property type="entry name" value="6-blade_b-propeller_TolB-like"/>
</dbReference>
<dbReference type="STRING" id="1168221.R7YJK3"/>
<dbReference type="AlphaFoldDB" id="R7YJK3"/>
<dbReference type="InterPro" id="IPR029058">
    <property type="entry name" value="AB_hydrolase_fold"/>
</dbReference>
<organism evidence="8 9">
    <name type="scientific">Coniosporium apollinis (strain CBS 100218)</name>
    <name type="common">Rock-inhabiting black yeast</name>
    <dbReference type="NCBI Taxonomy" id="1168221"/>
    <lineage>
        <taxon>Eukaryota</taxon>
        <taxon>Fungi</taxon>
        <taxon>Dikarya</taxon>
        <taxon>Ascomycota</taxon>
        <taxon>Pezizomycotina</taxon>
        <taxon>Dothideomycetes</taxon>
        <taxon>Dothideomycetes incertae sedis</taxon>
        <taxon>Coniosporium</taxon>
    </lineage>
</organism>
<dbReference type="FunFam" id="3.40.50.1820:FF:000028">
    <property type="entry name" value="S9 family peptidase"/>
    <property type="match status" value="1"/>
</dbReference>
<evidence type="ECO:0000256" key="6">
    <source>
        <dbReference type="ARBA" id="ARBA00032829"/>
    </source>
</evidence>
<dbReference type="PANTHER" id="PTHR42776">
    <property type="entry name" value="SERINE PEPTIDASE S9 FAMILY MEMBER"/>
    <property type="match status" value="1"/>
</dbReference>
<evidence type="ECO:0000256" key="2">
    <source>
        <dbReference type="ARBA" id="ARBA00022670"/>
    </source>
</evidence>
<dbReference type="GO" id="GO:0006508">
    <property type="term" value="P:proteolysis"/>
    <property type="evidence" value="ECO:0007669"/>
    <property type="project" value="UniProtKB-KW"/>
</dbReference>
<proteinExistence type="inferred from homology"/>
<dbReference type="Gene3D" id="2.120.10.30">
    <property type="entry name" value="TolB, C-terminal domain"/>
    <property type="match status" value="1"/>
</dbReference>
<feature type="domain" description="Peptidase S9 prolyl oligopeptidase catalytic" evidence="7">
    <location>
        <begin position="480"/>
        <end position="689"/>
    </location>
</feature>
<evidence type="ECO:0000313" key="8">
    <source>
        <dbReference type="EMBL" id="EON62058.1"/>
    </source>
</evidence>
<dbReference type="SUPFAM" id="SSF82171">
    <property type="entry name" value="DPP6 N-terminal domain-like"/>
    <property type="match status" value="1"/>
</dbReference>
<dbReference type="RefSeq" id="XP_007777375.1">
    <property type="nucleotide sequence ID" value="XM_007779185.1"/>
</dbReference>
<dbReference type="GO" id="GO:0004252">
    <property type="term" value="F:serine-type endopeptidase activity"/>
    <property type="evidence" value="ECO:0007669"/>
    <property type="project" value="TreeGrafter"/>
</dbReference>
<keyword evidence="4" id="KW-0378">Hydrolase</keyword>
<keyword evidence="5" id="KW-0720">Serine protease</keyword>
<dbReference type="SUPFAM" id="SSF53474">
    <property type="entry name" value="alpha/beta-Hydrolases"/>
    <property type="match status" value="1"/>
</dbReference>
<comment type="similarity">
    <text evidence="1">Belongs to the peptidase S9C family.</text>
</comment>
<dbReference type="PANTHER" id="PTHR42776:SF13">
    <property type="entry name" value="DIPEPTIDYL-PEPTIDASE 5"/>
    <property type="match status" value="1"/>
</dbReference>
<dbReference type="Pfam" id="PF00326">
    <property type="entry name" value="Peptidase_S9"/>
    <property type="match status" value="1"/>
</dbReference>
<dbReference type="Proteomes" id="UP000016924">
    <property type="component" value="Unassembled WGS sequence"/>
</dbReference>
<keyword evidence="2" id="KW-0645">Protease</keyword>
<dbReference type="GeneID" id="19898588"/>
<protein>
    <recommendedName>
        <fullName evidence="6">Dipeptidyl-peptidase V</fullName>
    </recommendedName>
</protein>
<evidence type="ECO:0000313" key="9">
    <source>
        <dbReference type="Proteomes" id="UP000016924"/>
    </source>
</evidence>
<gene>
    <name evidence="8" type="ORF">W97_01277</name>
</gene>
<dbReference type="OrthoDB" id="416344at2759"/>
<keyword evidence="3" id="KW-0732">Signal</keyword>
<evidence type="ECO:0000256" key="5">
    <source>
        <dbReference type="ARBA" id="ARBA00022825"/>
    </source>
</evidence>
<accession>R7YJK3</accession>
<dbReference type="InterPro" id="IPR001375">
    <property type="entry name" value="Peptidase_S9_cat"/>
</dbReference>
<reference evidence="9" key="1">
    <citation type="submission" date="2012-06" db="EMBL/GenBank/DDBJ databases">
        <title>The genome sequence of Coniosporium apollinis CBS 100218.</title>
        <authorList>
            <consortium name="The Broad Institute Genome Sequencing Platform"/>
            <person name="Cuomo C."/>
            <person name="Gorbushina A."/>
            <person name="Noack S."/>
            <person name="Walker B."/>
            <person name="Young S.K."/>
            <person name="Zeng Q."/>
            <person name="Gargeya S."/>
            <person name="Fitzgerald M."/>
            <person name="Haas B."/>
            <person name="Abouelleil A."/>
            <person name="Alvarado L."/>
            <person name="Arachchi H.M."/>
            <person name="Berlin A.M."/>
            <person name="Chapman S.B."/>
            <person name="Goldberg J."/>
            <person name="Griggs A."/>
            <person name="Gujja S."/>
            <person name="Hansen M."/>
            <person name="Howarth C."/>
            <person name="Imamovic A."/>
            <person name="Larimer J."/>
            <person name="McCowan C."/>
            <person name="Montmayeur A."/>
            <person name="Murphy C."/>
            <person name="Neiman D."/>
            <person name="Pearson M."/>
            <person name="Priest M."/>
            <person name="Roberts A."/>
            <person name="Saif S."/>
            <person name="Shea T."/>
            <person name="Sisk P."/>
            <person name="Sykes S."/>
            <person name="Wortman J."/>
            <person name="Nusbaum C."/>
            <person name="Birren B."/>
        </authorList>
    </citation>
    <scope>NUCLEOTIDE SEQUENCE [LARGE SCALE GENOMIC DNA]</scope>
    <source>
        <strain evidence="9">CBS 100218</strain>
    </source>
</reference>